<evidence type="ECO:0000313" key="3">
    <source>
        <dbReference type="EMBL" id="RML63606.1"/>
    </source>
</evidence>
<feature type="non-terminal residue" evidence="3">
    <location>
        <position position="84"/>
    </location>
</feature>
<feature type="domain" description="GYF" evidence="2">
    <location>
        <begin position="4"/>
        <end position="49"/>
    </location>
</feature>
<comment type="caution">
    <text evidence="3">The sequence shown here is derived from an EMBL/GenBank/DDBJ whole genome shotgun (WGS) entry which is preliminary data.</text>
</comment>
<evidence type="ECO:0000313" key="4">
    <source>
        <dbReference type="Proteomes" id="UP000282378"/>
    </source>
</evidence>
<reference evidence="3 4" key="1">
    <citation type="submission" date="2018-08" db="EMBL/GenBank/DDBJ databases">
        <title>Recombination of ecologically and evolutionarily significant loci maintains genetic cohesion in the Pseudomonas syringae species complex.</title>
        <authorList>
            <person name="Dillon M."/>
            <person name="Thakur S."/>
            <person name="Almeida R.N.D."/>
            <person name="Weir B.S."/>
            <person name="Guttman D.S."/>
        </authorList>
    </citation>
    <scope>NUCLEOTIDE SEQUENCE [LARGE SCALE GENOMIC DNA]</scope>
    <source>
        <strain evidence="3 4">88_10</strain>
    </source>
</reference>
<dbReference type="Proteomes" id="UP000282378">
    <property type="component" value="Unassembled WGS sequence"/>
</dbReference>
<accession>A0A3M2XJC7</accession>
<evidence type="ECO:0000256" key="1">
    <source>
        <dbReference type="SAM" id="MobiDB-lite"/>
    </source>
</evidence>
<dbReference type="AlphaFoldDB" id="A0A3M2XJC7"/>
<protein>
    <recommendedName>
        <fullName evidence="2">GYF domain-containing protein</fullName>
    </recommendedName>
</protein>
<proteinExistence type="predicted"/>
<dbReference type="InterPro" id="IPR025640">
    <property type="entry name" value="GYF_2"/>
</dbReference>
<dbReference type="Pfam" id="PF14237">
    <property type="entry name" value="GYF_2"/>
    <property type="match status" value="1"/>
</dbReference>
<evidence type="ECO:0000259" key="2">
    <source>
        <dbReference type="Pfam" id="PF14237"/>
    </source>
</evidence>
<dbReference type="EMBL" id="RBNL01002847">
    <property type="protein sequence ID" value="RML63606.1"/>
    <property type="molecule type" value="Genomic_DNA"/>
</dbReference>
<organism evidence="3 4">
    <name type="scientific">Pseudomonas syringae pv. maculicola</name>
    <dbReference type="NCBI Taxonomy" id="59511"/>
    <lineage>
        <taxon>Bacteria</taxon>
        <taxon>Pseudomonadati</taxon>
        <taxon>Pseudomonadota</taxon>
        <taxon>Gammaproteobacteria</taxon>
        <taxon>Pseudomonadales</taxon>
        <taxon>Pseudomonadaceae</taxon>
        <taxon>Pseudomonas</taxon>
    </lineage>
</organism>
<name>A0A3M2XJC7_PSEYM</name>
<gene>
    <name evidence="3" type="ORF">APX70_00721</name>
</gene>
<sequence length="84" mass="9182">MEHWFVMNAGKQLGPMDDAAARLIAREAPGAWCWKQGMPDWLPIYQVAQVRAMKKDGVTPFPDPTPDMIQPKPSGLPAQAGPAP</sequence>
<feature type="region of interest" description="Disordered" evidence="1">
    <location>
        <begin position="56"/>
        <end position="84"/>
    </location>
</feature>